<dbReference type="RefSeq" id="WP_008331981.1">
    <property type="nucleotide sequence ID" value="NZ_CH902578.1"/>
</dbReference>
<feature type="active site" description="Proton donor" evidence="5">
    <location>
        <position position="132"/>
    </location>
</feature>
<protein>
    <recommendedName>
        <fullName evidence="4 7">dTDP-4-dehydrorhamnose 3,5-epimerase</fullName>
        <ecNumber evidence="3 7">5.1.3.13</ecNumber>
    </recommendedName>
    <alternativeName>
        <fullName evidence="7">Thymidine diphospho-4-keto-rhamnose 3,5-epimerase</fullName>
    </alternativeName>
</protein>
<dbReference type="OrthoDB" id="9800680at2"/>
<dbReference type="STRING" id="314271.RB2654_12259"/>
<evidence type="ECO:0000256" key="6">
    <source>
        <dbReference type="PIRSR" id="PIRSR600888-3"/>
    </source>
</evidence>
<dbReference type="Gene3D" id="2.60.120.10">
    <property type="entry name" value="Jelly Rolls"/>
    <property type="match status" value="1"/>
</dbReference>
<name>A3VCH7_9RHOB</name>
<organism evidence="8 9">
    <name type="scientific">Maritimibacter alkaliphilus HTCC2654</name>
    <dbReference type="NCBI Taxonomy" id="314271"/>
    <lineage>
        <taxon>Bacteria</taxon>
        <taxon>Pseudomonadati</taxon>
        <taxon>Pseudomonadota</taxon>
        <taxon>Alphaproteobacteria</taxon>
        <taxon>Rhodobacterales</taxon>
        <taxon>Roseobacteraceae</taxon>
        <taxon>Maritimibacter</taxon>
    </lineage>
</organism>
<dbReference type="GO" id="GO:0005829">
    <property type="term" value="C:cytosol"/>
    <property type="evidence" value="ECO:0007669"/>
    <property type="project" value="TreeGrafter"/>
</dbReference>
<evidence type="ECO:0000256" key="4">
    <source>
        <dbReference type="ARBA" id="ARBA00019595"/>
    </source>
</evidence>
<evidence type="ECO:0000256" key="5">
    <source>
        <dbReference type="PIRSR" id="PIRSR600888-1"/>
    </source>
</evidence>
<dbReference type="EC" id="5.1.3.13" evidence="3 7"/>
<comment type="function">
    <text evidence="2 7">Catalyzes the epimerization of the C3' and C5'positions of dTDP-6-deoxy-D-xylo-4-hexulose, forming dTDP-6-deoxy-L-lyxo-4-hexulose.</text>
</comment>
<comment type="pathway">
    <text evidence="7">Carbohydrate biosynthesis; dTDP-L-rhamnose biosynthesis.</text>
</comment>
<sequence length="188" mass="20956">MKVEETRIPGVFVFTPERYGDARGFFAETWNRRQLSAAGVDIDFVQDNHSVSATAGTLRGLHMQTPPFAQDKLVRCGRGRLFDVAVDIRADSPTFRQWVGVELSAENGKQLLVPRGFLHGFVTREPDTEVVYKCSNYYAPECDRAVRFDDPDIGIDWGLTDAPVLSDKDAKAPFLRDLDNPFTIGSAA</sequence>
<dbReference type="AlphaFoldDB" id="A3VCH7"/>
<accession>A3VCH7</accession>
<keyword evidence="9" id="KW-1185">Reference proteome</keyword>
<dbReference type="CDD" id="cd00438">
    <property type="entry name" value="cupin_RmlC"/>
    <property type="match status" value="1"/>
</dbReference>
<comment type="similarity">
    <text evidence="7">Belongs to the dTDP-4-dehydrorhamnose 3,5-epimerase family.</text>
</comment>
<dbReference type="Pfam" id="PF00908">
    <property type="entry name" value="dTDP_sugar_isom"/>
    <property type="match status" value="1"/>
</dbReference>
<comment type="subunit">
    <text evidence="7">Homodimer.</text>
</comment>
<evidence type="ECO:0000256" key="2">
    <source>
        <dbReference type="ARBA" id="ARBA00001997"/>
    </source>
</evidence>
<gene>
    <name evidence="8" type="ORF">RB2654_12259</name>
</gene>
<dbReference type="InterPro" id="IPR011051">
    <property type="entry name" value="RmlC_Cupin_sf"/>
</dbReference>
<reference evidence="8 9" key="1">
    <citation type="journal article" date="2010" name="J. Bacteriol.">
        <title>Genome sequences of Pelagibaca bermudensis HTCC2601T and Maritimibacter alkaliphilus HTCC2654T, the type strains of two marine Roseobacter genera.</title>
        <authorList>
            <person name="Thrash J.C."/>
            <person name="Cho J.C."/>
            <person name="Ferriera S."/>
            <person name="Johnson J."/>
            <person name="Vergin K.L."/>
            <person name="Giovannoni S.J."/>
        </authorList>
    </citation>
    <scope>NUCLEOTIDE SEQUENCE [LARGE SCALE GENOMIC DNA]</scope>
    <source>
        <strain evidence="8 9">HTCC2654</strain>
    </source>
</reference>
<evidence type="ECO:0000256" key="7">
    <source>
        <dbReference type="RuleBase" id="RU364069"/>
    </source>
</evidence>
<dbReference type="GO" id="GO:0000271">
    <property type="term" value="P:polysaccharide biosynthetic process"/>
    <property type="evidence" value="ECO:0007669"/>
    <property type="project" value="TreeGrafter"/>
</dbReference>
<feature type="active site" description="Proton acceptor" evidence="5">
    <location>
        <position position="62"/>
    </location>
</feature>
<dbReference type="EMBL" id="AAMT01000003">
    <property type="protein sequence ID" value="EAQ13843.1"/>
    <property type="molecule type" value="Genomic_DNA"/>
</dbReference>
<dbReference type="InterPro" id="IPR000888">
    <property type="entry name" value="RmlC-like"/>
</dbReference>
<dbReference type="GO" id="GO:0008830">
    <property type="term" value="F:dTDP-4-dehydrorhamnose 3,5-epimerase activity"/>
    <property type="evidence" value="ECO:0007669"/>
    <property type="project" value="UniProtKB-UniRule"/>
</dbReference>
<feature type="site" description="Participates in a stacking interaction with the thymidine ring of dTDP-4-oxo-6-deoxyglucose" evidence="6">
    <location>
        <position position="138"/>
    </location>
</feature>
<dbReference type="PANTHER" id="PTHR21047">
    <property type="entry name" value="DTDP-6-DEOXY-D-GLUCOSE-3,5 EPIMERASE"/>
    <property type="match status" value="1"/>
</dbReference>
<dbReference type="eggNOG" id="COG1898">
    <property type="taxonomic scope" value="Bacteria"/>
</dbReference>
<dbReference type="SUPFAM" id="SSF51182">
    <property type="entry name" value="RmlC-like cupins"/>
    <property type="match status" value="1"/>
</dbReference>
<comment type="catalytic activity">
    <reaction evidence="1 7">
        <text>dTDP-4-dehydro-6-deoxy-alpha-D-glucose = dTDP-4-dehydro-beta-L-rhamnose</text>
        <dbReference type="Rhea" id="RHEA:16969"/>
        <dbReference type="ChEBI" id="CHEBI:57649"/>
        <dbReference type="ChEBI" id="CHEBI:62830"/>
        <dbReference type="EC" id="5.1.3.13"/>
    </reaction>
</comment>
<dbReference type="NCBIfam" id="TIGR01221">
    <property type="entry name" value="rmlC"/>
    <property type="match status" value="1"/>
</dbReference>
<comment type="caution">
    <text evidence="8">The sequence shown here is derived from an EMBL/GenBank/DDBJ whole genome shotgun (WGS) entry which is preliminary data.</text>
</comment>
<dbReference type="PANTHER" id="PTHR21047:SF2">
    <property type="entry name" value="THYMIDINE DIPHOSPHO-4-KETO-RHAMNOSE 3,5-EPIMERASE"/>
    <property type="match status" value="1"/>
</dbReference>
<evidence type="ECO:0000313" key="8">
    <source>
        <dbReference type="EMBL" id="EAQ13843.1"/>
    </source>
</evidence>
<dbReference type="UniPathway" id="UPA00124"/>
<proteinExistence type="inferred from homology"/>
<dbReference type="HOGENOM" id="CLU_090940_1_1_5"/>
<dbReference type="InterPro" id="IPR014710">
    <property type="entry name" value="RmlC-like_jellyroll"/>
</dbReference>
<dbReference type="Proteomes" id="UP000002931">
    <property type="component" value="Unassembled WGS sequence"/>
</dbReference>
<evidence type="ECO:0000313" key="9">
    <source>
        <dbReference type="Proteomes" id="UP000002931"/>
    </source>
</evidence>
<evidence type="ECO:0000256" key="3">
    <source>
        <dbReference type="ARBA" id="ARBA00012098"/>
    </source>
</evidence>
<keyword evidence="7" id="KW-0413">Isomerase</keyword>
<evidence type="ECO:0000256" key="1">
    <source>
        <dbReference type="ARBA" id="ARBA00001298"/>
    </source>
</evidence>
<dbReference type="GO" id="GO:0019305">
    <property type="term" value="P:dTDP-rhamnose biosynthetic process"/>
    <property type="evidence" value="ECO:0007669"/>
    <property type="project" value="UniProtKB-UniRule"/>
</dbReference>